<dbReference type="eggNOG" id="COG1309">
    <property type="taxonomic scope" value="Bacteria"/>
</dbReference>
<dbReference type="PROSITE" id="PS50977">
    <property type="entry name" value="HTH_TETR_2"/>
    <property type="match status" value="1"/>
</dbReference>
<dbReference type="Proteomes" id="UP000014174">
    <property type="component" value="Unassembled WGS sequence"/>
</dbReference>
<feature type="DNA-binding region" description="H-T-H motif" evidence="2">
    <location>
        <begin position="29"/>
        <end position="48"/>
    </location>
</feature>
<dbReference type="SUPFAM" id="SSF46689">
    <property type="entry name" value="Homeodomain-like"/>
    <property type="match status" value="1"/>
</dbReference>
<dbReference type="Gene3D" id="1.10.357.10">
    <property type="entry name" value="Tetracycline Repressor, domain 2"/>
    <property type="match status" value="1"/>
</dbReference>
<sequence>MIVKDIGKEQLIRDTAKHLFFSEGKLHATTQDIADAAGVNRTLVHYYFRSRNILFEQVVEEARLDLRNTIDSVLKAPLGFKEKLQKIISVFIDETTKYPFRELFVITETNRNKDLGTSKMNNGFIKSFMIEVKREMDAGNLKNMEPKQFIMNLFALMAYPVLASQLNKAILDIKEPEFKRLMKQRKQLIFEMLYIGN</sequence>
<feature type="domain" description="HTH tetR-type" evidence="3">
    <location>
        <begin position="6"/>
        <end position="66"/>
    </location>
</feature>
<evidence type="ECO:0000313" key="5">
    <source>
        <dbReference type="Proteomes" id="UP000014174"/>
    </source>
</evidence>
<dbReference type="InterPro" id="IPR001647">
    <property type="entry name" value="HTH_TetR"/>
</dbReference>
<protein>
    <submittedName>
        <fullName evidence="4">Transcriptional regulator, TetR family</fullName>
    </submittedName>
</protein>
<evidence type="ECO:0000313" key="4">
    <source>
        <dbReference type="EMBL" id="EOR93017.1"/>
    </source>
</evidence>
<dbReference type="STRING" id="1150600.ADIARSV_3817"/>
<dbReference type="RefSeq" id="WP_016197042.1">
    <property type="nucleotide sequence ID" value="NZ_AQPN01000136.1"/>
</dbReference>
<gene>
    <name evidence="4" type="ORF">ADIARSV_3817</name>
</gene>
<accession>R9GMF1</accession>
<evidence type="ECO:0000256" key="2">
    <source>
        <dbReference type="PROSITE-ProRule" id="PRU00335"/>
    </source>
</evidence>
<keyword evidence="5" id="KW-1185">Reference proteome</keyword>
<organism evidence="4 5">
    <name type="scientific">Arcticibacter svalbardensis MN12-7</name>
    <dbReference type="NCBI Taxonomy" id="1150600"/>
    <lineage>
        <taxon>Bacteria</taxon>
        <taxon>Pseudomonadati</taxon>
        <taxon>Bacteroidota</taxon>
        <taxon>Sphingobacteriia</taxon>
        <taxon>Sphingobacteriales</taxon>
        <taxon>Sphingobacteriaceae</taxon>
        <taxon>Arcticibacter</taxon>
    </lineage>
</organism>
<evidence type="ECO:0000256" key="1">
    <source>
        <dbReference type="ARBA" id="ARBA00023125"/>
    </source>
</evidence>
<dbReference type="EMBL" id="AQPN01000136">
    <property type="protein sequence ID" value="EOR93017.1"/>
    <property type="molecule type" value="Genomic_DNA"/>
</dbReference>
<dbReference type="Pfam" id="PF00440">
    <property type="entry name" value="TetR_N"/>
    <property type="match status" value="1"/>
</dbReference>
<dbReference type="InterPro" id="IPR050109">
    <property type="entry name" value="HTH-type_TetR-like_transc_reg"/>
</dbReference>
<dbReference type="OrthoDB" id="9789566at2"/>
<dbReference type="PANTHER" id="PTHR30328:SF54">
    <property type="entry name" value="HTH-TYPE TRANSCRIPTIONAL REPRESSOR SCO4008"/>
    <property type="match status" value="1"/>
</dbReference>
<name>R9GMF1_9SPHI</name>
<dbReference type="GO" id="GO:0003677">
    <property type="term" value="F:DNA binding"/>
    <property type="evidence" value="ECO:0007669"/>
    <property type="project" value="UniProtKB-UniRule"/>
</dbReference>
<evidence type="ECO:0000259" key="3">
    <source>
        <dbReference type="PROSITE" id="PS50977"/>
    </source>
</evidence>
<dbReference type="PANTHER" id="PTHR30328">
    <property type="entry name" value="TRANSCRIPTIONAL REPRESSOR"/>
    <property type="match status" value="1"/>
</dbReference>
<reference evidence="4 5" key="1">
    <citation type="journal article" date="2013" name="Genome Announc.">
        <title>Draft Genome Sequence of Arcticibacter svalbardensis Strain MN12-7T, a Member of the Family Sphingobacteriaceae Isolated from an Arctic Soil Sample.</title>
        <authorList>
            <person name="Shivaji S."/>
            <person name="Ara S."/>
            <person name="Prasad S."/>
            <person name="Manasa B.P."/>
            <person name="Begum Z."/>
            <person name="Singh A."/>
            <person name="Kumar Pinnaka A."/>
        </authorList>
    </citation>
    <scope>NUCLEOTIDE SEQUENCE [LARGE SCALE GENOMIC DNA]</scope>
    <source>
        <strain evidence="4 5">MN12-7</strain>
    </source>
</reference>
<proteinExistence type="predicted"/>
<dbReference type="InterPro" id="IPR009057">
    <property type="entry name" value="Homeodomain-like_sf"/>
</dbReference>
<keyword evidence="1 2" id="KW-0238">DNA-binding</keyword>
<dbReference type="PATRIC" id="fig|1150600.3.peg.3784"/>
<comment type="caution">
    <text evidence="4">The sequence shown here is derived from an EMBL/GenBank/DDBJ whole genome shotgun (WGS) entry which is preliminary data.</text>
</comment>
<dbReference type="AlphaFoldDB" id="R9GMF1"/>